<dbReference type="STRING" id="1619313.EM595_1275"/>
<dbReference type="AlphaFoldDB" id="A0A0U5L376"/>
<gene>
    <name evidence="1" type="ORF">EM595_1275</name>
</gene>
<proteinExistence type="predicted"/>
<sequence>MLVHLPQITHLKTVKQHSIWHLVLILVVLL</sequence>
<dbReference type="Proteomes" id="UP000059419">
    <property type="component" value="Chromosome 1"/>
</dbReference>
<accession>A0A0U5L376</accession>
<organism evidence="1 2">
    <name type="scientific">Duffyella gerundensis</name>
    <dbReference type="NCBI Taxonomy" id="1619313"/>
    <lineage>
        <taxon>Bacteria</taxon>
        <taxon>Pseudomonadati</taxon>
        <taxon>Pseudomonadota</taxon>
        <taxon>Gammaproteobacteria</taxon>
        <taxon>Enterobacterales</taxon>
        <taxon>Erwiniaceae</taxon>
        <taxon>Duffyella</taxon>
    </lineage>
</organism>
<protein>
    <submittedName>
        <fullName evidence="1">Uncharacterized protein</fullName>
    </submittedName>
</protein>
<dbReference type="EMBL" id="LN907827">
    <property type="protein sequence ID" value="CUU23509.1"/>
    <property type="molecule type" value="Genomic_DNA"/>
</dbReference>
<name>A0A0U5L376_9GAMM</name>
<dbReference type="KEGG" id="ege:EM595_1275"/>
<reference evidence="2" key="1">
    <citation type="submission" date="2015-11" db="EMBL/GenBank/DDBJ databases">
        <authorList>
            <person name="Blom J."/>
        </authorList>
    </citation>
    <scope>NUCLEOTIDE SEQUENCE [LARGE SCALE GENOMIC DNA]</scope>
</reference>
<evidence type="ECO:0000313" key="1">
    <source>
        <dbReference type="EMBL" id="CUU23509.1"/>
    </source>
</evidence>
<evidence type="ECO:0000313" key="2">
    <source>
        <dbReference type="Proteomes" id="UP000059419"/>
    </source>
</evidence>
<keyword evidence="2" id="KW-1185">Reference proteome</keyword>